<evidence type="ECO:0008006" key="4">
    <source>
        <dbReference type="Google" id="ProtNLM"/>
    </source>
</evidence>
<gene>
    <name evidence="2" type="ORF">QTN47_17170</name>
</gene>
<comment type="caution">
    <text evidence="2">The sequence shown here is derived from an EMBL/GenBank/DDBJ whole genome shotgun (WGS) entry which is preliminary data.</text>
</comment>
<name>A0ABV3ZH61_9BACT</name>
<feature type="signal peptide" evidence="1">
    <location>
        <begin position="1"/>
        <end position="18"/>
    </location>
</feature>
<sequence>MKRILALILLLSACSPKAVPLKNTYDTKPFEVVSKSDFETVWGRVIEMFAKQGIGIKIIDKSSGLIVAENTAAPVTTEDKNGNLLNPKAWAVIQKIYDPASGKYLYAKEGNIEWNIFVKRNQDSTTTVNINLINVSNISSFYAVGNTSVNLSKTNRSRAISTKVFEKQVAEQVI</sequence>
<feature type="chain" id="PRO_5047458771" description="DUF4252 domain-containing protein" evidence="1">
    <location>
        <begin position="19"/>
        <end position="174"/>
    </location>
</feature>
<dbReference type="EMBL" id="JAULBC010000005">
    <property type="protein sequence ID" value="MEX6689244.1"/>
    <property type="molecule type" value="Genomic_DNA"/>
</dbReference>
<dbReference type="RefSeq" id="WP_369330650.1">
    <property type="nucleotide sequence ID" value="NZ_JAULBC010000005.1"/>
</dbReference>
<dbReference type="Proteomes" id="UP001560573">
    <property type="component" value="Unassembled WGS sequence"/>
</dbReference>
<accession>A0ABV3ZH61</accession>
<proteinExistence type="predicted"/>
<keyword evidence="1" id="KW-0732">Signal</keyword>
<organism evidence="2 3">
    <name type="scientific">Danxiaibacter flavus</name>
    <dbReference type="NCBI Taxonomy" id="3049108"/>
    <lineage>
        <taxon>Bacteria</taxon>
        <taxon>Pseudomonadati</taxon>
        <taxon>Bacteroidota</taxon>
        <taxon>Chitinophagia</taxon>
        <taxon>Chitinophagales</taxon>
        <taxon>Chitinophagaceae</taxon>
        <taxon>Danxiaibacter</taxon>
    </lineage>
</organism>
<evidence type="ECO:0000313" key="2">
    <source>
        <dbReference type="EMBL" id="MEX6689244.1"/>
    </source>
</evidence>
<protein>
    <recommendedName>
        <fullName evidence="4">DUF4252 domain-containing protein</fullName>
    </recommendedName>
</protein>
<keyword evidence="3" id="KW-1185">Reference proteome</keyword>
<evidence type="ECO:0000313" key="3">
    <source>
        <dbReference type="Proteomes" id="UP001560573"/>
    </source>
</evidence>
<reference evidence="2 3" key="1">
    <citation type="submission" date="2023-07" db="EMBL/GenBank/DDBJ databases">
        <authorList>
            <person name="Lian W.-H."/>
        </authorList>
    </citation>
    <scope>NUCLEOTIDE SEQUENCE [LARGE SCALE GENOMIC DNA]</scope>
    <source>
        <strain evidence="2 3">SYSU DXS3180</strain>
    </source>
</reference>
<evidence type="ECO:0000256" key="1">
    <source>
        <dbReference type="SAM" id="SignalP"/>
    </source>
</evidence>